<sequence>MIHRVIVAVIGLGMSLNGLASVGLQDYERHEFNPSRGQTFEIPVEIEQTGRVEVRIFSADGDRVRTLSSDQPLDAGIHRLTWDGKDSEGSVVPNEAFVPVLSFKPTDSEAESQTYDPRTFSGGEEIRVNPRVESSGRIVFELEQPARILARAGVRSGPMMAPILNWGVRGPGRNVINWNGQDRDNLVDLIDHEQLALLVTGFELPRHSILTTGNRNLDYTTWRQNHGWTSQMPDFSQVPLERDGRRISRHYYLPRSVDIDPRVTLDIRDDLPVNEAGIPVVTGPVSLRVGMHEDDRWAMQQSLYEVAFFVDQTFVSEEEQGYVPLTWRWNPAGLSPGMHLVTVNISGFNGQVGVRSLRIFIPE</sequence>
<proteinExistence type="predicted"/>
<dbReference type="Gene3D" id="2.60.40.4070">
    <property type="match status" value="1"/>
</dbReference>
<dbReference type="EMBL" id="BMXR01000010">
    <property type="protein sequence ID" value="GGX65947.1"/>
    <property type="molecule type" value="Genomic_DNA"/>
</dbReference>
<evidence type="ECO:0000313" key="2">
    <source>
        <dbReference type="Proteomes" id="UP000626148"/>
    </source>
</evidence>
<gene>
    <name evidence="1" type="ORF">GCM10007392_36950</name>
</gene>
<evidence type="ECO:0000313" key="1">
    <source>
        <dbReference type="EMBL" id="GGX65947.1"/>
    </source>
</evidence>
<comment type="caution">
    <text evidence="1">The sequence shown here is derived from an EMBL/GenBank/DDBJ whole genome shotgun (WGS) entry which is preliminary data.</text>
</comment>
<keyword evidence="2" id="KW-1185">Reference proteome</keyword>
<reference evidence="1" key="1">
    <citation type="journal article" date="2014" name="Int. J. Syst. Evol. Microbiol.">
        <title>Complete genome sequence of Corynebacterium casei LMG S-19264T (=DSM 44701T), isolated from a smear-ripened cheese.</title>
        <authorList>
            <consortium name="US DOE Joint Genome Institute (JGI-PGF)"/>
            <person name="Walter F."/>
            <person name="Albersmeier A."/>
            <person name="Kalinowski J."/>
            <person name="Ruckert C."/>
        </authorList>
    </citation>
    <scope>NUCLEOTIDE SEQUENCE</scope>
    <source>
        <strain evidence="1">KCTC 22169</strain>
    </source>
</reference>
<name>A0A918KJ96_9GAMM</name>
<organism evidence="1 2">
    <name type="scientific">Saccharospirillum salsuginis</name>
    <dbReference type="NCBI Taxonomy" id="418750"/>
    <lineage>
        <taxon>Bacteria</taxon>
        <taxon>Pseudomonadati</taxon>
        <taxon>Pseudomonadota</taxon>
        <taxon>Gammaproteobacteria</taxon>
        <taxon>Oceanospirillales</taxon>
        <taxon>Saccharospirillaceae</taxon>
        <taxon>Saccharospirillum</taxon>
    </lineage>
</organism>
<evidence type="ECO:0008006" key="3">
    <source>
        <dbReference type="Google" id="ProtNLM"/>
    </source>
</evidence>
<protein>
    <recommendedName>
        <fullName evidence="3">FlgD Ig-like domain-containing protein</fullName>
    </recommendedName>
</protein>
<dbReference type="AlphaFoldDB" id="A0A918KJ96"/>
<dbReference type="Proteomes" id="UP000626148">
    <property type="component" value="Unassembled WGS sequence"/>
</dbReference>
<accession>A0A918KJ96</accession>
<dbReference type="RefSeq" id="WP_189611459.1">
    <property type="nucleotide sequence ID" value="NZ_BMXR01000010.1"/>
</dbReference>
<reference evidence="1" key="2">
    <citation type="submission" date="2020-09" db="EMBL/GenBank/DDBJ databases">
        <authorList>
            <person name="Sun Q."/>
            <person name="Kim S."/>
        </authorList>
    </citation>
    <scope>NUCLEOTIDE SEQUENCE</scope>
    <source>
        <strain evidence="1">KCTC 22169</strain>
    </source>
</reference>